<accession>A0A1E3UJ17</accession>
<evidence type="ECO:0000313" key="1">
    <source>
        <dbReference type="EMBL" id="ODR50355.1"/>
    </source>
</evidence>
<sequence>MVYMDDDNVMIDGVILPGLYKSMEVTTPAKVDEQEVEGSSVKPKQAVGYEDATINIELELYDSPNATKEEKLIVIQNLFRINGQELPEVHQIISAHTGIRNVDQVIFKNLVSKEANNKDVLKVTLEFLEYIPETIKAKKKGSKSAAAASTSSSGANLNENYSAYLQNNRGSAPKIADKTVASPATDEE</sequence>
<protein>
    <submittedName>
        <fullName evidence="1">Uncharacterized protein</fullName>
    </submittedName>
</protein>
<dbReference type="EMBL" id="MEHA01000011">
    <property type="protein sequence ID" value="ODR50355.1"/>
    <property type="molecule type" value="Genomic_DNA"/>
</dbReference>
<name>A0A1E3UJ17_9FIRM</name>
<dbReference type="RefSeq" id="WP_069431731.1">
    <property type="nucleotide sequence ID" value="NZ_MEHA01000011.1"/>
</dbReference>
<dbReference type="OrthoDB" id="2061133at2"/>
<gene>
    <name evidence="1" type="ORF">BEI59_15990</name>
</gene>
<dbReference type="AlphaFoldDB" id="A0A1E3UJ17"/>
<reference evidence="1 2" key="1">
    <citation type="submission" date="2016-08" db="EMBL/GenBank/DDBJ databases">
        <authorList>
            <person name="Seilhamer J.J."/>
        </authorList>
    </citation>
    <scope>NUCLEOTIDE SEQUENCE [LARGE SCALE GENOMIC DNA]</scope>
    <source>
        <strain evidence="1 2">NML150140-1</strain>
    </source>
</reference>
<proteinExistence type="predicted"/>
<dbReference type="Proteomes" id="UP000094271">
    <property type="component" value="Unassembled WGS sequence"/>
</dbReference>
<comment type="caution">
    <text evidence="1">The sequence shown here is derived from an EMBL/GenBank/DDBJ whole genome shotgun (WGS) entry which is preliminary data.</text>
</comment>
<evidence type="ECO:0000313" key="2">
    <source>
        <dbReference type="Proteomes" id="UP000094271"/>
    </source>
</evidence>
<organism evidence="1 2">
    <name type="scientific">Eisenbergiella tayi</name>
    <dbReference type="NCBI Taxonomy" id="1432052"/>
    <lineage>
        <taxon>Bacteria</taxon>
        <taxon>Bacillati</taxon>
        <taxon>Bacillota</taxon>
        <taxon>Clostridia</taxon>
        <taxon>Lachnospirales</taxon>
        <taxon>Lachnospiraceae</taxon>
        <taxon>Eisenbergiella</taxon>
    </lineage>
</organism>